<sequence length="54" mass="6156">MNDSKNTEELRQELLDEVYAGACSGLPAMLLDEDDIRRADGDELEQIARRYGLR</sequence>
<dbReference type="AlphaFoldDB" id="A0A9D2S545"/>
<dbReference type="Proteomes" id="UP000824208">
    <property type="component" value="Unassembled WGS sequence"/>
</dbReference>
<name>A0A9D2S545_9FIRM</name>
<proteinExistence type="predicted"/>
<evidence type="ECO:0000313" key="1">
    <source>
        <dbReference type="EMBL" id="HJB57313.1"/>
    </source>
</evidence>
<accession>A0A9D2S545</accession>
<dbReference type="EMBL" id="DWYC01000060">
    <property type="protein sequence ID" value="HJB57313.1"/>
    <property type="molecule type" value="Genomic_DNA"/>
</dbReference>
<evidence type="ECO:0000313" key="2">
    <source>
        <dbReference type="Proteomes" id="UP000824208"/>
    </source>
</evidence>
<protein>
    <submittedName>
        <fullName evidence="1">Uncharacterized protein</fullName>
    </submittedName>
</protein>
<gene>
    <name evidence="1" type="ORF">H9714_07165</name>
</gene>
<reference evidence="1" key="1">
    <citation type="journal article" date="2021" name="PeerJ">
        <title>Extensive microbial diversity within the chicken gut microbiome revealed by metagenomics and culture.</title>
        <authorList>
            <person name="Gilroy R."/>
            <person name="Ravi A."/>
            <person name="Getino M."/>
            <person name="Pursley I."/>
            <person name="Horton D.L."/>
            <person name="Alikhan N.F."/>
            <person name="Baker D."/>
            <person name="Gharbi K."/>
            <person name="Hall N."/>
            <person name="Watson M."/>
            <person name="Adriaenssens E.M."/>
            <person name="Foster-Nyarko E."/>
            <person name="Jarju S."/>
            <person name="Secka A."/>
            <person name="Antonio M."/>
            <person name="Oren A."/>
            <person name="Chaudhuri R.R."/>
            <person name="La Ragione R."/>
            <person name="Hildebrand F."/>
            <person name="Pallen M.J."/>
        </authorList>
    </citation>
    <scope>NUCLEOTIDE SEQUENCE</scope>
    <source>
        <strain evidence="1">CHK189-11263</strain>
    </source>
</reference>
<comment type="caution">
    <text evidence="1">The sequence shown here is derived from an EMBL/GenBank/DDBJ whole genome shotgun (WGS) entry which is preliminary data.</text>
</comment>
<organism evidence="1 2">
    <name type="scientific">Candidatus Flavonifractor intestinipullorum</name>
    <dbReference type="NCBI Taxonomy" id="2838587"/>
    <lineage>
        <taxon>Bacteria</taxon>
        <taxon>Bacillati</taxon>
        <taxon>Bacillota</taxon>
        <taxon>Clostridia</taxon>
        <taxon>Eubacteriales</taxon>
        <taxon>Oscillospiraceae</taxon>
        <taxon>Flavonifractor</taxon>
    </lineage>
</organism>
<reference evidence="1" key="2">
    <citation type="submission" date="2021-04" db="EMBL/GenBank/DDBJ databases">
        <authorList>
            <person name="Gilroy R."/>
        </authorList>
    </citation>
    <scope>NUCLEOTIDE SEQUENCE</scope>
    <source>
        <strain evidence="1">CHK189-11263</strain>
    </source>
</reference>